<dbReference type="EMBL" id="JXJU01000005">
    <property type="protein sequence ID" value="PCS00119.1"/>
    <property type="molecule type" value="Genomic_DNA"/>
</dbReference>
<feature type="region of interest" description="Disordered" evidence="1">
    <location>
        <begin position="14"/>
        <end position="40"/>
    </location>
</feature>
<protein>
    <submittedName>
        <fullName evidence="2">Uncharacterized protein</fullName>
    </submittedName>
</protein>
<sequence length="40" mass="4322">MDKIAKKITVGAVKTESNKGSRLQGQANKPFSTQPKSLFS</sequence>
<evidence type="ECO:0000256" key="1">
    <source>
        <dbReference type="SAM" id="MobiDB-lite"/>
    </source>
</evidence>
<comment type="caution">
    <text evidence="2">The sequence shown here is derived from an EMBL/GenBank/DDBJ whole genome shotgun (WGS) entry which is preliminary data.</text>
</comment>
<name>A0A2A5RLC7_9LACT</name>
<organism evidence="2 3">
    <name type="scientific">Lactococcus fujiensis JCM 16395</name>
    <dbReference type="NCBI Taxonomy" id="1291764"/>
    <lineage>
        <taxon>Bacteria</taxon>
        <taxon>Bacillati</taxon>
        <taxon>Bacillota</taxon>
        <taxon>Bacilli</taxon>
        <taxon>Lactobacillales</taxon>
        <taxon>Streptococcaceae</taxon>
        <taxon>Lactococcus</taxon>
    </lineage>
</organism>
<dbReference type="Proteomes" id="UP000218181">
    <property type="component" value="Unassembled WGS sequence"/>
</dbReference>
<reference evidence="2 3" key="1">
    <citation type="submission" date="2014-12" db="EMBL/GenBank/DDBJ databases">
        <title>Draft genome sequences of 10 type strains of Lactococcus.</title>
        <authorList>
            <person name="Sun Z."/>
            <person name="Zhong Z."/>
            <person name="Liu W."/>
            <person name="Zhang W."/>
            <person name="Zhang H."/>
        </authorList>
    </citation>
    <scope>NUCLEOTIDE SEQUENCE [LARGE SCALE GENOMIC DNA]</scope>
    <source>
        <strain evidence="2 3">JCM 16395</strain>
    </source>
</reference>
<feature type="compositionally biased region" description="Polar residues" evidence="1">
    <location>
        <begin position="18"/>
        <end position="40"/>
    </location>
</feature>
<keyword evidence="3" id="KW-1185">Reference proteome</keyword>
<proteinExistence type="predicted"/>
<dbReference type="AlphaFoldDB" id="A0A2A5RLC7"/>
<evidence type="ECO:0000313" key="3">
    <source>
        <dbReference type="Proteomes" id="UP000218181"/>
    </source>
</evidence>
<gene>
    <name evidence="2" type="ORF">RT41_GL001430</name>
</gene>
<accession>A0A2A5RLC7</accession>
<evidence type="ECO:0000313" key="2">
    <source>
        <dbReference type="EMBL" id="PCS00119.1"/>
    </source>
</evidence>